<gene>
    <name evidence="1" type="ORF">S12H4_22911</name>
</gene>
<evidence type="ECO:0008006" key="2">
    <source>
        <dbReference type="Google" id="ProtNLM"/>
    </source>
</evidence>
<proteinExistence type="predicted"/>
<reference evidence="1" key="1">
    <citation type="journal article" date="2014" name="Front. Microbiol.">
        <title>High frequency of phylogenetically diverse reductive dehalogenase-homologous genes in deep subseafloor sedimentary metagenomes.</title>
        <authorList>
            <person name="Kawai M."/>
            <person name="Futagami T."/>
            <person name="Toyoda A."/>
            <person name="Takaki Y."/>
            <person name="Nishi S."/>
            <person name="Hori S."/>
            <person name="Arai W."/>
            <person name="Tsubouchi T."/>
            <person name="Morono Y."/>
            <person name="Uchiyama I."/>
            <person name="Ito T."/>
            <person name="Fujiyama A."/>
            <person name="Inagaki F."/>
            <person name="Takami H."/>
        </authorList>
    </citation>
    <scope>NUCLEOTIDE SEQUENCE</scope>
    <source>
        <strain evidence="1">Expedition CK06-06</strain>
    </source>
</reference>
<name>X1SKQ6_9ZZZZ</name>
<evidence type="ECO:0000313" key="1">
    <source>
        <dbReference type="EMBL" id="GAI79746.1"/>
    </source>
</evidence>
<feature type="non-terminal residue" evidence="1">
    <location>
        <position position="1"/>
    </location>
</feature>
<protein>
    <recommendedName>
        <fullName evidence="2">TonB-dependent receptor-like beta-barrel domain-containing protein</fullName>
    </recommendedName>
</protein>
<dbReference type="EMBL" id="BARW01012042">
    <property type="protein sequence ID" value="GAI79746.1"/>
    <property type="molecule type" value="Genomic_DNA"/>
</dbReference>
<dbReference type="AlphaFoldDB" id="X1SKQ6"/>
<accession>X1SKQ6</accession>
<sequence length="90" mass="10361">SEYYGEDPAELLANWQELVTGDKVQTEYAERAEYETEATVFGSLTPQLGFMLSGRFKRGVNIFPQQLEYNPEHNVQLNLSYKLSDHQRAC</sequence>
<comment type="caution">
    <text evidence="1">The sequence shown here is derived from an EMBL/GenBank/DDBJ whole genome shotgun (WGS) entry which is preliminary data.</text>
</comment>
<organism evidence="1">
    <name type="scientific">marine sediment metagenome</name>
    <dbReference type="NCBI Taxonomy" id="412755"/>
    <lineage>
        <taxon>unclassified sequences</taxon>
        <taxon>metagenomes</taxon>
        <taxon>ecological metagenomes</taxon>
    </lineage>
</organism>